<evidence type="ECO:0000256" key="3">
    <source>
        <dbReference type="ARBA" id="ARBA00006105"/>
    </source>
</evidence>
<dbReference type="GO" id="GO:0016491">
    <property type="term" value="F:oxidoreductase activity"/>
    <property type="evidence" value="ECO:0007669"/>
    <property type="project" value="UniProtKB-KW"/>
</dbReference>
<evidence type="ECO:0000256" key="13">
    <source>
        <dbReference type="ARBA" id="ARBA00023027"/>
    </source>
</evidence>
<feature type="domain" description="Cytochrome b5 heme-binding" evidence="16">
    <location>
        <begin position="20"/>
        <end position="96"/>
    </location>
</feature>
<evidence type="ECO:0000313" key="18">
    <source>
        <dbReference type="EMBL" id="KAF2720980.1"/>
    </source>
</evidence>
<keyword evidence="8" id="KW-1000">Mitochondrion outer membrane</keyword>
<dbReference type="PANTHER" id="PTHR19370">
    <property type="entry name" value="NADH-CYTOCHROME B5 REDUCTASE"/>
    <property type="match status" value="1"/>
</dbReference>
<dbReference type="InterPro" id="IPR001834">
    <property type="entry name" value="CBR-like"/>
</dbReference>
<dbReference type="GO" id="GO:0005783">
    <property type="term" value="C:endoplasmic reticulum"/>
    <property type="evidence" value="ECO:0007669"/>
    <property type="project" value="TreeGrafter"/>
</dbReference>
<evidence type="ECO:0000259" key="17">
    <source>
        <dbReference type="PROSITE" id="PS51384"/>
    </source>
</evidence>
<dbReference type="InterPro" id="IPR001709">
    <property type="entry name" value="Flavoprot_Pyr_Nucl_cyt_Rdtase"/>
</dbReference>
<feature type="binding site" evidence="15">
    <location>
        <position position="347"/>
    </location>
    <ligand>
        <name>FAD</name>
        <dbReference type="ChEBI" id="CHEBI:57692"/>
    </ligand>
</feature>
<dbReference type="AlphaFoldDB" id="A0A9P4Q7H7"/>
<dbReference type="PROSITE" id="PS51384">
    <property type="entry name" value="FAD_FR"/>
    <property type="match status" value="1"/>
</dbReference>
<organism evidence="18 19">
    <name type="scientific">Polychaeton citri CBS 116435</name>
    <dbReference type="NCBI Taxonomy" id="1314669"/>
    <lineage>
        <taxon>Eukaryota</taxon>
        <taxon>Fungi</taxon>
        <taxon>Dikarya</taxon>
        <taxon>Ascomycota</taxon>
        <taxon>Pezizomycotina</taxon>
        <taxon>Dothideomycetes</taxon>
        <taxon>Dothideomycetidae</taxon>
        <taxon>Capnodiales</taxon>
        <taxon>Capnodiaceae</taxon>
        <taxon>Polychaeton</taxon>
    </lineage>
</organism>
<dbReference type="SUPFAM" id="SSF55856">
    <property type="entry name" value="Cytochrome b5-like heme/steroid binding domain"/>
    <property type="match status" value="1"/>
</dbReference>
<dbReference type="InterPro" id="IPR036400">
    <property type="entry name" value="Cyt_B5-like_heme/steroid_sf"/>
</dbReference>
<dbReference type="PROSITE" id="PS50255">
    <property type="entry name" value="CYTOCHROME_B5_2"/>
    <property type="match status" value="1"/>
</dbReference>
<feature type="domain" description="FAD-binding FR-type" evidence="17">
    <location>
        <begin position="227"/>
        <end position="330"/>
    </location>
</feature>
<keyword evidence="6" id="KW-0812">Transmembrane</keyword>
<keyword evidence="12" id="KW-0408">Iron</keyword>
<evidence type="ECO:0000313" key="19">
    <source>
        <dbReference type="Proteomes" id="UP000799441"/>
    </source>
</evidence>
<comment type="cofactor">
    <cofactor evidence="1 15">
        <name>FAD</name>
        <dbReference type="ChEBI" id="CHEBI:57692"/>
    </cofactor>
</comment>
<keyword evidence="14" id="KW-0472">Membrane</keyword>
<evidence type="ECO:0008006" key="20">
    <source>
        <dbReference type="Google" id="ProtNLM"/>
    </source>
</evidence>
<dbReference type="Pfam" id="PF00175">
    <property type="entry name" value="NAD_binding_1"/>
    <property type="match status" value="1"/>
</dbReference>
<evidence type="ECO:0000256" key="5">
    <source>
        <dbReference type="ARBA" id="ARBA00022630"/>
    </source>
</evidence>
<sequence length="470" mass="51460">MAASPDRKELKAGWKTEVKVQSFKAEEVAKHNTKKDLWIIIHGHVYDVTEYALDHPGGLDSLMEVAGKDATSEYEDVGHSEDAREIMHPFQVGVLEGAQPEEFGKPSGPKYHIVRRGGPSSKAPSWLTPRVELALFAFGTVALAWVANSLHLLRGASEVRSIAAAHSSFTRGFLLASATCSVVGLASFRWLSSKTNFAHGFSQYPAHLPSHNAIAATHHPSGVLNAGEYRRFTLARKEELAQGIWRFVFALPNKGSILGLPIGQHVAIRAQIHDHTVTRSYTPVSNNRDLGRLELLVRVYPDGQLGNYLKNLSVGDSADIRGPKGAMKYRRSMSKHIGMIGGGTGITPLYQLIRAICEDKNDDTTVSLVYGNRTESDIMLKNQLDKYAANSNGKFKVYYTLNSPSDTWKGAKGYITKDTIKELMPAPSEDSKVLLCGPPGLVNASIKSLVELGFKQPGAVSRMTDQVFCF</sequence>
<evidence type="ECO:0000256" key="10">
    <source>
        <dbReference type="ARBA" id="ARBA00022989"/>
    </source>
</evidence>
<reference evidence="18" key="1">
    <citation type="journal article" date="2020" name="Stud. Mycol.">
        <title>101 Dothideomycetes genomes: a test case for predicting lifestyles and emergence of pathogens.</title>
        <authorList>
            <person name="Haridas S."/>
            <person name="Albert R."/>
            <person name="Binder M."/>
            <person name="Bloem J."/>
            <person name="Labutti K."/>
            <person name="Salamov A."/>
            <person name="Andreopoulos B."/>
            <person name="Baker S."/>
            <person name="Barry K."/>
            <person name="Bills G."/>
            <person name="Bluhm B."/>
            <person name="Cannon C."/>
            <person name="Castanera R."/>
            <person name="Culley D."/>
            <person name="Daum C."/>
            <person name="Ezra D."/>
            <person name="Gonzalez J."/>
            <person name="Henrissat B."/>
            <person name="Kuo A."/>
            <person name="Liang C."/>
            <person name="Lipzen A."/>
            <person name="Lutzoni F."/>
            <person name="Magnuson J."/>
            <person name="Mondo S."/>
            <person name="Nolan M."/>
            <person name="Ohm R."/>
            <person name="Pangilinan J."/>
            <person name="Park H.-J."/>
            <person name="Ramirez L."/>
            <person name="Alfaro M."/>
            <person name="Sun H."/>
            <person name="Tritt A."/>
            <person name="Yoshinaga Y."/>
            <person name="Zwiers L.-H."/>
            <person name="Turgeon B."/>
            <person name="Goodwin S."/>
            <person name="Spatafora J."/>
            <person name="Crous P."/>
            <person name="Grigoriev I."/>
        </authorList>
    </citation>
    <scope>NUCLEOTIDE SEQUENCE</scope>
    <source>
        <strain evidence="18">CBS 116435</strain>
    </source>
</reference>
<comment type="caution">
    <text evidence="18">The sequence shown here is derived from an EMBL/GenBank/DDBJ whole genome shotgun (WGS) entry which is preliminary data.</text>
</comment>
<name>A0A9P4Q7H7_9PEZI</name>
<dbReference type="PANTHER" id="PTHR19370:SF178">
    <property type="entry name" value="CYTOCHROME-B5 REDUCTASE"/>
    <property type="match status" value="1"/>
</dbReference>
<evidence type="ECO:0000259" key="16">
    <source>
        <dbReference type="PROSITE" id="PS50255"/>
    </source>
</evidence>
<dbReference type="PRINTS" id="PR00406">
    <property type="entry name" value="CYTB5RDTASE"/>
</dbReference>
<evidence type="ECO:0000256" key="14">
    <source>
        <dbReference type="ARBA" id="ARBA00023136"/>
    </source>
</evidence>
<gene>
    <name evidence="18" type="ORF">K431DRAFT_312882</name>
</gene>
<keyword evidence="9 15" id="KW-0274">FAD</keyword>
<keyword evidence="7" id="KW-0479">Metal-binding</keyword>
<dbReference type="PRINTS" id="PR00371">
    <property type="entry name" value="FPNCR"/>
</dbReference>
<dbReference type="PRINTS" id="PR00363">
    <property type="entry name" value="CYTOCHROMEB5"/>
</dbReference>
<evidence type="ECO:0000256" key="6">
    <source>
        <dbReference type="ARBA" id="ARBA00022692"/>
    </source>
</evidence>
<keyword evidence="19" id="KW-1185">Reference proteome</keyword>
<dbReference type="FunFam" id="3.10.120.10:FF:000002">
    <property type="entry name" value="Cytochrome b5 type B"/>
    <property type="match status" value="1"/>
</dbReference>
<dbReference type="InterPro" id="IPR001433">
    <property type="entry name" value="OxRdtase_FAD/NAD-bd"/>
</dbReference>
<evidence type="ECO:0000256" key="11">
    <source>
        <dbReference type="ARBA" id="ARBA00023002"/>
    </source>
</evidence>
<comment type="subcellular location">
    <subcellularLocation>
        <location evidence="2">Mitochondrion outer membrane</location>
        <topology evidence="2">Single-pass membrane protein</topology>
    </subcellularLocation>
</comment>
<dbReference type="Gene3D" id="3.10.120.10">
    <property type="entry name" value="Cytochrome b5-like heme/steroid binding domain"/>
    <property type="match status" value="1"/>
</dbReference>
<dbReference type="SUPFAM" id="SSF63380">
    <property type="entry name" value="Riboflavin synthase domain-like"/>
    <property type="match status" value="1"/>
</dbReference>
<dbReference type="CDD" id="cd06183">
    <property type="entry name" value="cyt_b5_reduct_like"/>
    <property type="match status" value="1"/>
</dbReference>
<dbReference type="EMBL" id="MU003794">
    <property type="protein sequence ID" value="KAF2720980.1"/>
    <property type="molecule type" value="Genomic_DNA"/>
</dbReference>
<evidence type="ECO:0000256" key="9">
    <source>
        <dbReference type="ARBA" id="ARBA00022827"/>
    </source>
</evidence>
<dbReference type="SMART" id="SM01117">
    <property type="entry name" value="Cyt-b5"/>
    <property type="match status" value="1"/>
</dbReference>
<accession>A0A9P4Q7H7</accession>
<comment type="similarity">
    <text evidence="3">Belongs to the flavoprotein pyridine nucleotide cytochrome reductase family.</text>
</comment>
<dbReference type="InterPro" id="IPR001199">
    <property type="entry name" value="Cyt_B5-like_heme/steroid-bd"/>
</dbReference>
<dbReference type="InterPro" id="IPR039261">
    <property type="entry name" value="FNR_nucleotide-bd"/>
</dbReference>
<evidence type="ECO:0000256" key="8">
    <source>
        <dbReference type="ARBA" id="ARBA00022787"/>
    </source>
</evidence>
<evidence type="ECO:0000256" key="15">
    <source>
        <dbReference type="PIRSR" id="PIRSR601834-1"/>
    </source>
</evidence>
<keyword evidence="4" id="KW-0349">Heme</keyword>
<keyword evidence="8" id="KW-0496">Mitochondrion</keyword>
<dbReference type="SUPFAM" id="SSF52343">
    <property type="entry name" value="Ferredoxin reductase-like, C-terminal NADP-linked domain"/>
    <property type="match status" value="1"/>
</dbReference>
<dbReference type="Proteomes" id="UP000799441">
    <property type="component" value="Unassembled WGS sequence"/>
</dbReference>
<dbReference type="FunFam" id="3.40.50.80:FF:000019">
    <property type="entry name" value="NADH-cytochrome b5 reductase"/>
    <property type="match status" value="1"/>
</dbReference>
<dbReference type="GO" id="GO:0046872">
    <property type="term" value="F:metal ion binding"/>
    <property type="evidence" value="ECO:0007669"/>
    <property type="project" value="UniProtKB-KW"/>
</dbReference>
<dbReference type="InterPro" id="IPR017927">
    <property type="entry name" value="FAD-bd_FR_type"/>
</dbReference>
<feature type="binding site" evidence="15">
    <location>
        <position position="296"/>
    </location>
    <ligand>
        <name>FAD</name>
        <dbReference type="ChEBI" id="CHEBI:57692"/>
    </ligand>
</feature>
<keyword evidence="5 15" id="KW-0285">Flavoprotein</keyword>
<proteinExistence type="inferred from homology"/>
<dbReference type="Gene3D" id="2.40.30.10">
    <property type="entry name" value="Translation factors"/>
    <property type="match status" value="1"/>
</dbReference>
<evidence type="ECO:0000256" key="2">
    <source>
        <dbReference type="ARBA" id="ARBA00004572"/>
    </source>
</evidence>
<feature type="binding site" evidence="15">
    <location>
        <position position="281"/>
    </location>
    <ligand>
        <name>FAD</name>
        <dbReference type="ChEBI" id="CHEBI:57692"/>
    </ligand>
</feature>
<evidence type="ECO:0000256" key="12">
    <source>
        <dbReference type="ARBA" id="ARBA00023004"/>
    </source>
</evidence>
<evidence type="ECO:0000256" key="4">
    <source>
        <dbReference type="ARBA" id="ARBA00022617"/>
    </source>
</evidence>
<dbReference type="Gene3D" id="3.40.50.80">
    <property type="entry name" value="Nucleotide-binding domain of ferredoxin-NADP reductase (FNR) module"/>
    <property type="match status" value="1"/>
</dbReference>
<evidence type="ECO:0000256" key="1">
    <source>
        <dbReference type="ARBA" id="ARBA00001974"/>
    </source>
</evidence>
<dbReference type="OrthoDB" id="432685at2759"/>
<protein>
    <recommendedName>
        <fullName evidence="20">Cytochrome b5 reductase</fullName>
    </recommendedName>
</protein>
<dbReference type="Pfam" id="PF00970">
    <property type="entry name" value="FAD_binding_6"/>
    <property type="match status" value="1"/>
</dbReference>
<keyword evidence="11" id="KW-0560">Oxidoreductase</keyword>
<keyword evidence="10" id="KW-1133">Transmembrane helix</keyword>
<dbReference type="InterPro" id="IPR008333">
    <property type="entry name" value="Cbr1-like_FAD-bd_dom"/>
</dbReference>
<dbReference type="Pfam" id="PF00173">
    <property type="entry name" value="Cyt-b5"/>
    <property type="match status" value="1"/>
</dbReference>
<feature type="binding site" evidence="15">
    <location>
        <position position="279"/>
    </location>
    <ligand>
        <name>FAD</name>
        <dbReference type="ChEBI" id="CHEBI:57692"/>
    </ligand>
</feature>
<dbReference type="GO" id="GO:0005741">
    <property type="term" value="C:mitochondrial outer membrane"/>
    <property type="evidence" value="ECO:0007669"/>
    <property type="project" value="UniProtKB-SubCell"/>
</dbReference>
<dbReference type="InterPro" id="IPR017938">
    <property type="entry name" value="Riboflavin_synthase-like_b-brl"/>
</dbReference>
<evidence type="ECO:0000256" key="7">
    <source>
        <dbReference type="ARBA" id="ARBA00022723"/>
    </source>
</evidence>
<keyword evidence="13" id="KW-0520">NAD</keyword>